<protein>
    <submittedName>
        <fullName evidence="1">Uncharacterized protein</fullName>
    </submittedName>
</protein>
<organism evidence="1">
    <name type="scientific">marine sediment metagenome</name>
    <dbReference type="NCBI Taxonomy" id="412755"/>
    <lineage>
        <taxon>unclassified sequences</taxon>
        <taxon>metagenomes</taxon>
        <taxon>ecological metagenomes</taxon>
    </lineage>
</organism>
<evidence type="ECO:0000313" key="1">
    <source>
        <dbReference type="EMBL" id="GAF92743.1"/>
    </source>
</evidence>
<feature type="non-terminal residue" evidence="1">
    <location>
        <position position="71"/>
    </location>
</feature>
<dbReference type="EMBL" id="BARS01014372">
    <property type="protein sequence ID" value="GAF92743.1"/>
    <property type="molecule type" value="Genomic_DNA"/>
</dbReference>
<name>X0TGR0_9ZZZZ</name>
<comment type="caution">
    <text evidence="1">The sequence shown here is derived from an EMBL/GenBank/DDBJ whole genome shotgun (WGS) entry which is preliminary data.</text>
</comment>
<gene>
    <name evidence="1" type="ORF">S01H1_24283</name>
</gene>
<accession>X0TGR0</accession>
<sequence>MKGNILYSLNALRIMYPDIYKKVVKKYEWRKYLLSLKLPLGNYYWNDVIHCLPMTPSIVYNALKEAGEIYP</sequence>
<proteinExistence type="predicted"/>
<reference evidence="1" key="1">
    <citation type="journal article" date="2014" name="Front. Microbiol.">
        <title>High frequency of phylogenetically diverse reductive dehalogenase-homologous genes in deep subseafloor sedimentary metagenomes.</title>
        <authorList>
            <person name="Kawai M."/>
            <person name="Futagami T."/>
            <person name="Toyoda A."/>
            <person name="Takaki Y."/>
            <person name="Nishi S."/>
            <person name="Hori S."/>
            <person name="Arai W."/>
            <person name="Tsubouchi T."/>
            <person name="Morono Y."/>
            <person name="Uchiyama I."/>
            <person name="Ito T."/>
            <person name="Fujiyama A."/>
            <person name="Inagaki F."/>
            <person name="Takami H."/>
        </authorList>
    </citation>
    <scope>NUCLEOTIDE SEQUENCE</scope>
    <source>
        <strain evidence="1">Expedition CK06-06</strain>
    </source>
</reference>
<dbReference type="AlphaFoldDB" id="X0TGR0"/>